<dbReference type="Gene3D" id="3.40.1110.10">
    <property type="entry name" value="Calcium-transporting ATPase, cytoplasmic domain N"/>
    <property type="match status" value="1"/>
</dbReference>
<accession>A0A1F8F774</accession>
<dbReference type="InterPro" id="IPR036412">
    <property type="entry name" value="HAD-like_sf"/>
</dbReference>
<dbReference type="GO" id="GO:0012505">
    <property type="term" value="C:endomembrane system"/>
    <property type="evidence" value="ECO:0007669"/>
    <property type="project" value="UniProtKB-SubCell"/>
</dbReference>
<dbReference type="InterPro" id="IPR023298">
    <property type="entry name" value="ATPase_P-typ_TM_dom_sf"/>
</dbReference>
<dbReference type="SFLD" id="SFLDF00027">
    <property type="entry name" value="p-type_atpase"/>
    <property type="match status" value="1"/>
</dbReference>
<dbReference type="Gene3D" id="1.20.1110.10">
    <property type="entry name" value="Calcium-transporting ATPase, transmembrane domain"/>
    <property type="match status" value="1"/>
</dbReference>
<dbReference type="InterPro" id="IPR018303">
    <property type="entry name" value="ATPase_P-typ_P_site"/>
</dbReference>
<organism evidence="13 14">
    <name type="scientific">Candidatus Yanofskybacteria bacterium RIFCSPHIGHO2_02_FULL_41_11</name>
    <dbReference type="NCBI Taxonomy" id="1802675"/>
    <lineage>
        <taxon>Bacteria</taxon>
        <taxon>Candidatus Yanofskyibacteriota</taxon>
    </lineage>
</organism>
<feature type="transmembrane region" description="Helical" evidence="11">
    <location>
        <begin position="278"/>
        <end position="303"/>
    </location>
</feature>
<keyword evidence="5" id="KW-0547">Nucleotide-binding</keyword>
<keyword evidence="3" id="KW-0597">Phosphoprotein</keyword>
<evidence type="ECO:0000256" key="11">
    <source>
        <dbReference type="SAM" id="Phobius"/>
    </source>
</evidence>
<keyword evidence="8" id="KW-1278">Translocase</keyword>
<dbReference type="GO" id="GO:0036376">
    <property type="term" value="P:sodium ion export across plasma membrane"/>
    <property type="evidence" value="ECO:0007669"/>
    <property type="project" value="TreeGrafter"/>
</dbReference>
<evidence type="ECO:0000313" key="13">
    <source>
        <dbReference type="EMBL" id="OGN08119.1"/>
    </source>
</evidence>
<dbReference type="PANTHER" id="PTHR43294:SF20">
    <property type="entry name" value="P-TYPE ATPASE"/>
    <property type="match status" value="1"/>
</dbReference>
<dbReference type="Pfam" id="PF00122">
    <property type="entry name" value="E1-E2_ATPase"/>
    <property type="match status" value="1"/>
</dbReference>
<dbReference type="SFLD" id="SFLDS00003">
    <property type="entry name" value="Haloacid_Dehalogenase"/>
    <property type="match status" value="1"/>
</dbReference>
<evidence type="ECO:0000256" key="9">
    <source>
        <dbReference type="ARBA" id="ARBA00022989"/>
    </source>
</evidence>
<keyword evidence="6" id="KW-0067">ATP-binding</keyword>
<feature type="transmembrane region" description="Helical" evidence="11">
    <location>
        <begin position="665"/>
        <end position="688"/>
    </location>
</feature>
<evidence type="ECO:0000259" key="12">
    <source>
        <dbReference type="SMART" id="SM00831"/>
    </source>
</evidence>
<dbReference type="FunFam" id="2.70.150.10:FF:000160">
    <property type="entry name" value="Sarcoplasmic/endoplasmic reticulum calcium ATPase 1"/>
    <property type="match status" value="1"/>
</dbReference>
<dbReference type="InterPro" id="IPR059000">
    <property type="entry name" value="ATPase_P-type_domA"/>
</dbReference>
<dbReference type="SUPFAM" id="SSF56784">
    <property type="entry name" value="HAD-like"/>
    <property type="match status" value="1"/>
</dbReference>
<dbReference type="InterPro" id="IPR006068">
    <property type="entry name" value="ATPase_P-typ_cation-transptr_C"/>
</dbReference>
<dbReference type="SUPFAM" id="SSF81660">
    <property type="entry name" value="Metal cation-transporting ATPase, ATP-binding domain N"/>
    <property type="match status" value="1"/>
</dbReference>
<dbReference type="Proteomes" id="UP000177167">
    <property type="component" value="Unassembled WGS sequence"/>
</dbReference>
<dbReference type="PROSITE" id="PS00154">
    <property type="entry name" value="ATPASE_E1_E2"/>
    <property type="match status" value="1"/>
</dbReference>
<reference evidence="13 14" key="1">
    <citation type="journal article" date="2016" name="Nat. Commun.">
        <title>Thousands of microbial genomes shed light on interconnected biogeochemical processes in an aquifer system.</title>
        <authorList>
            <person name="Anantharaman K."/>
            <person name="Brown C.T."/>
            <person name="Hug L.A."/>
            <person name="Sharon I."/>
            <person name="Castelle C.J."/>
            <person name="Probst A.J."/>
            <person name="Thomas B.C."/>
            <person name="Singh A."/>
            <person name="Wilkins M.J."/>
            <person name="Karaoz U."/>
            <person name="Brodie E.L."/>
            <person name="Williams K.H."/>
            <person name="Hubbard S.S."/>
            <person name="Banfield J.F."/>
        </authorList>
    </citation>
    <scope>NUCLEOTIDE SEQUENCE [LARGE SCALE GENOMIC DNA]</scope>
</reference>
<dbReference type="GO" id="GO:0006883">
    <property type="term" value="P:intracellular sodium ion homeostasis"/>
    <property type="evidence" value="ECO:0007669"/>
    <property type="project" value="TreeGrafter"/>
</dbReference>
<dbReference type="InterPro" id="IPR050510">
    <property type="entry name" value="Cation_transp_ATPase_P-type"/>
</dbReference>
<dbReference type="GO" id="GO:1990573">
    <property type="term" value="P:potassium ion import across plasma membrane"/>
    <property type="evidence" value="ECO:0007669"/>
    <property type="project" value="TreeGrafter"/>
</dbReference>
<feature type="domain" description="Cation-transporting P-type ATPase N-terminal" evidence="12">
    <location>
        <begin position="11"/>
        <end position="84"/>
    </location>
</feature>
<dbReference type="PRINTS" id="PR00120">
    <property type="entry name" value="HATPASE"/>
</dbReference>
<dbReference type="Gene3D" id="3.40.50.1000">
    <property type="entry name" value="HAD superfamily/HAD-like"/>
    <property type="match status" value="1"/>
</dbReference>
<dbReference type="InterPro" id="IPR008250">
    <property type="entry name" value="ATPase_P-typ_transduc_dom_A_sf"/>
</dbReference>
<dbReference type="SUPFAM" id="SSF81665">
    <property type="entry name" value="Calcium ATPase, transmembrane domain M"/>
    <property type="match status" value="1"/>
</dbReference>
<dbReference type="PANTHER" id="PTHR43294">
    <property type="entry name" value="SODIUM/POTASSIUM-TRANSPORTING ATPASE SUBUNIT ALPHA"/>
    <property type="match status" value="1"/>
</dbReference>
<feature type="transmembrane region" description="Helical" evidence="11">
    <location>
        <begin position="739"/>
        <end position="759"/>
    </location>
</feature>
<proteinExistence type="inferred from homology"/>
<comment type="subcellular location">
    <subcellularLocation>
        <location evidence="1">Endomembrane system</location>
        <topology evidence="1">Multi-pass membrane protein</topology>
    </subcellularLocation>
</comment>
<feature type="transmembrane region" description="Helical" evidence="11">
    <location>
        <begin position="837"/>
        <end position="861"/>
    </location>
</feature>
<dbReference type="GO" id="GO:0005391">
    <property type="term" value="F:P-type sodium:potassium-exchanging transporter activity"/>
    <property type="evidence" value="ECO:0007669"/>
    <property type="project" value="TreeGrafter"/>
</dbReference>
<keyword evidence="7" id="KW-0460">Magnesium</keyword>
<protein>
    <recommendedName>
        <fullName evidence="12">Cation-transporting P-type ATPase N-terminal domain-containing protein</fullName>
    </recommendedName>
</protein>
<keyword evidence="10 11" id="KW-0472">Membrane</keyword>
<dbReference type="EMBL" id="MGJP01000068">
    <property type="protein sequence ID" value="OGN08119.1"/>
    <property type="molecule type" value="Genomic_DNA"/>
</dbReference>
<dbReference type="NCBIfam" id="TIGR01494">
    <property type="entry name" value="ATPase_P-type"/>
    <property type="match status" value="2"/>
</dbReference>
<feature type="transmembrane region" description="Helical" evidence="11">
    <location>
        <begin position="85"/>
        <end position="104"/>
    </location>
</feature>
<dbReference type="SMART" id="SM00831">
    <property type="entry name" value="Cation_ATPase_N"/>
    <property type="match status" value="1"/>
</dbReference>
<keyword evidence="9 11" id="KW-1133">Transmembrane helix</keyword>
<keyword evidence="4 11" id="KW-0812">Transmembrane</keyword>
<evidence type="ECO:0000256" key="3">
    <source>
        <dbReference type="ARBA" id="ARBA00022553"/>
    </source>
</evidence>
<comment type="similarity">
    <text evidence="2">Belongs to the cation transport ATPase (P-type) (TC 3.A.3) family. Type IIA subfamily.</text>
</comment>
<evidence type="ECO:0000256" key="2">
    <source>
        <dbReference type="ARBA" id="ARBA00005675"/>
    </source>
</evidence>
<name>A0A1F8F774_9BACT</name>
<dbReference type="Pfam" id="PF00689">
    <property type="entry name" value="Cation_ATPase_C"/>
    <property type="match status" value="1"/>
</dbReference>
<evidence type="ECO:0000256" key="10">
    <source>
        <dbReference type="ARBA" id="ARBA00023136"/>
    </source>
</evidence>
<evidence type="ECO:0000256" key="7">
    <source>
        <dbReference type="ARBA" id="ARBA00022842"/>
    </source>
</evidence>
<dbReference type="InterPro" id="IPR023214">
    <property type="entry name" value="HAD_sf"/>
</dbReference>
<dbReference type="GO" id="GO:0030007">
    <property type="term" value="P:intracellular potassium ion homeostasis"/>
    <property type="evidence" value="ECO:0007669"/>
    <property type="project" value="TreeGrafter"/>
</dbReference>
<evidence type="ECO:0000256" key="6">
    <source>
        <dbReference type="ARBA" id="ARBA00022840"/>
    </source>
</evidence>
<evidence type="ECO:0000256" key="8">
    <source>
        <dbReference type="ARBA" id="ARBA00022967"/>
    </source>
</evidence>
<dbReference type="Gene3D" id="2.70.150.10">
    <property type="entry name" value="Calcium-transporting ATPase, cytoplasmic transduction domain A"/>
    <property type="match status" value="1"/>
</dbReference>
<feature type="transmembrane region" description="Helical" evidence="11">
    <location>
        <begin position="803"/>
        <end position="825"/>
    </location>
</feature>
<dbReference type="InterPro" id="IPR001757">
    <property type="entry name" value="P_typ_ATPase"/>
</dbReference>
<dbReference type="InterPro" id="IPR023299">
    <property type="entry name" value="ATPase_P-typ_cyto_dom_N"/>
</dbReference>
<dbReference type="GO" id="GO:0005886">
    <property type="term" value="C:plasma membrane"/>
    <property type="evidence" value="ECO:0007669"/>
    <property type="project" value="TreeGrafter"/>
</dbReference>
<dbReference type="Pfam" id="PF00702">
    <property type="entry name" value="Hydrolase"/>
    <property type="match status" value="1"/>
</dbReference>
<evidence type="ECO:0000313" key="14">
    <source>
        <dbReference type="Proteomes" id="UP000177167"/>
    </source>
</evidence>
<feature type="transmembrane region" description="Helical" evidence="11">
    <location>
        <begin position="243"/>
        <end position="266"/>
    </location>
</feature>
<comment type="caution">
    <text evidence="13">The sequence shown here is derived from an EMBL/GenBank/DDBJ whole genome shotgun (WGS) entry which is preliminary data.</text>
</comment>
<dbReference type="InterPro" id="IPR044492">
    <property type="entry name" value="P_typ_ATPase_HD_dom"/>
</dbReference>
<dbReference type="SFLD" id="SFLDG00002">
    <property type="entry name" value="C1.7:_P-type_atpase_like"/>
    <property type="match status" value="1"/>
</dbReference>
<dbReference type="GO" id="GO:0005524">
    <property type="term" value="F:ATP binding"/>
    <property type="evidence" value="ECO:0007669"/>
    <property type="project" value="UniProtKB-KW"/>
</dbReference>
<gene>
    <name evidence="13" type="ORF">A3J46_06245</name>
</gene>
<sequence length="871" mass="95640">MAIDPKCVNEPFWSMSVDETLRVLETRIEGLTQEEAQERLKVFGANEIKDSKEFSGLKLFLNQFRSPLIFILLLAGLVTTLLKDWLDTGVILAAVLVNVFLGFYQEAKAENVLELLKSYVKTRSRIRRVGVENVIDASCLVPGDIIRITQGDKIPADGRVIFANNFEVDESILTGESIPVEKRIELVEAGVSVSDRSSMVFDSTLAVSGFADVVVTSTGIRTEFGKIATLLAKRKESKTPLQIAIGHFSFWTGLILLGLTIILFGFGVYLKYNPLDMFLIAVAVAVSAVPEGLPIALTVIMAVGVERLAKKQGIVRRLLAAETLGSTNLILTDKTGTLTEAKMELTAVIPYKRSSTEDINNLLSEALTTVDVVIENSSEESSKWRMFGNIMEVALVEGAAKRNIFINKIFEANPVYDRLAFSSDKKFAASIHAHNGGRRIMLLGAPEILLRFTNLSDEDKAEVAREIDERAFGGERVLGVVSKKPCPDYQSLKNYELKDFDFDGLITFRDPLRKGVFESMRKISEAGVKTIIVTGDHRGTAEAVARELGIIDGKGAVLMGDDLNHLSKEELYSRADEVTVYARVTPGQKVQIARMYKEKGYVVAMTGDGINDAPALDEANIGVALGSGTDVTKSAADLVILDNNYETIVAAIVEGRRIFDNIKKVIVYLLSNSLDELFLIGGAIFSGLVLPITALQILFVNFFSDSFPAVAFAFEEGVEGFDKHPRRFSTGLFDGQTKFLLLAVGATTSAFLFFVYRLLLEWGFDPEMVRTFIFASFATYTLLVSFSLRSLDKSIFRYNPFSNLYLVGGVVMGVGLTLLAVYLPFSQKILGTVSLPLAWIAGVGIFGVFNILAVELGKFIYGKIYSNGKNT</sequence>
<dbReference type="AlphaFoldDB" id="A0A1F8F774"/>
<evidence type="ECO:0000256" key="5">
    <source>
        <dbReference type="ARBA" id="ARBA00022741"/>
    </source>
</evidence>
<feature type="transmembrane region" description="Helical" evidence="11">
    <location>
        <begin position="59"/>
        <end position="79"/>
    </location>
</feature>
<evidence type="ECO:0000256" key="4">
    <source>
        <dbReference type="ARBA" id="ARBA00022692"/>
    </source>
</evidence>
<dbReference type="InterPro" id="IPR004014">
    <property type="entry name" value="ATPase_P-typ_cation-transptr_N"/>
</dbReference>
<dbReference type="SUPFAM" id="SSF81653">
    <property type="entry name" value="Calcium ATPase, transduction domain A"/>
    <property type="match status" value="1"/>
</dbReference>
<dbReference type="PRINTS" id="PR00119">
    <property type="entry name" value="CATATPASE"/>
</dbReference>
<feature type="transmembrane region" description="Helical" evidence="11">
    <location>
        <begin position="771"/>
        <end position="791"/>
    </location>
</feature>
<dbReference type="Pfam" id="PF00690">
    <property type="entry name" value="Cation_ATPase_N"/>
    <property type="match status" value="1"/>
</dbReference>
<dbReference type="GO" id="GO:1902600">
    <property type="term" value="P:proton transmembrane transport"/>
    <property type="evidence" value="ECO:0007669"/>
    <property type="project" value="TreeGrafter"/>
</dbReference>
<evidence type="ECO:0000256" key="1">
    <source>
        <dbReference type="ARBA" id="ARBA00004127"/>
    </source>
</evidence>
<dbReference type="GO" id="GO:0016887">
    <property type="term" value="F:ATP hydrolysis activity"/>
    <property type="evidence" value="ECO:0007669"/>
    <property type="project" value="InterPro"/>
</dbReference>